<organism evidence="7 8">
    <name type="scientific">Fundidesulfovibrio magnetotacticus</name>
    <dbReference type="NCBI Taxonomy" id="2730080"/>
    <lineage>
        <taxon>Bacteria</taxon>
        <taxon>Pseudomonadati</taxon>
        <taxon>Thermodesulfobacteriota</taxon>
        <taxon>Desulfovibrionia</taxon>
        <taxon>Desulfovibrionales</taxon>
        <taxon>Desulfovibrionaceae</taxon>
        <taxon>Fundidesulfovibrio</taxon>
    </lineage>
</organism>
<evidence type="ECO:0000256" key="2">
    <source>
        <dbReference type="ARBA" id="ARBA00022475"/>
    </source>
</evidence>
<comment type="subcellular location">
    <subcellularLocation>
        <location evidence="1">Cell membrane</location>
        <topology evidence="1">Multi-pass membrane protein</topology>
    </subcellularLocation>
</comment>
<dbReference type="GO" id="GO:0015658">
    <property type="term" value="F:branched-chain amino acid transmembrane transporter activity"/>
    <property type="evidence" value="ECO:0007669"/>
    <property type="project" value="InterPro"/>
</dbReference>
<evidence type="ECO:0008006" key="9">
    <source>
        <dbReference type="Google" id="ProtNLM"/>
    </source>
</evidence>
<keyword evidence="5 6" id="KW-0472">Membrane</keyword>
<keyword evidence="2" id="KW-1003">Cell membrane</keyword>
<evidence type="ECO:0000313" key="8">
    <source>
        <dbReference type="Proteomes" id="UP000494245"/>
    </source>
</evidence>
<evidence type="ECO:0000256" key="1">
    <source>
        <dbReference type="ARBA" id="ARBA00004651"/>
    </source>
</evidence>
<dbReference type="PANTHER" id="PTHR30482:SF17">
    <property type="entry name" value="ABC TRANSPORTER ATP-BINDING PROTEIN"/>
    <property type="match status" value="1"/>
</dbReference>
<sequence>MGGKSLSNTTLVLLIGLAVFALVPVLKTTNYQMLLAAHVLVWGLFAVSFNMLFGVTGMLSFGQALYYGMGAYSVGLCVKYLGAAWFFPGMLLGIVLAALFAWLLGHLIIRVSGVFFTMLTLAFGQLGWQVMFKWYSFTGGDDGVQNIIPPGIFANKVVYYYLLLALVGASLWFMGRLNASPMGLILRCVRQNPERVRFLGRRVRRNQQRIYMISSLFTALAGGLMSGVDYSIHTDMFYWTTSGHVILMSILGGIGQFFGPFLGAAVIIVIEDVVGAFTEYWSLIIGLVMLGMVLGLPHGLMGGIDRLKARFAGSGARPARDGRS</sequence>
<keyword evidence="4 6" id="KW-1133">Transmembrane helix</keyword>
<feature type="transmembrane region" description="Helical" evidence="6">
    <location>
        <begin position="6"/>
        <end position="26"/>
    </location>
</feature>
<reference evidence="7 8" key="1">
    <citation type="submission" date="2020-04" db="EMBL/GenBank/DDBJ databases">
        <authorList>
            <consortium name="Desulfovibrio sp. FSS-1 genome sequencing consortium"/>
            <person name="Shimoshige H."/>
            <person name="Kobayashi H."/>
            <person name="Maekawa T."/>
        </authorList>
    </citation>
    <scope>NUCLEOTIDE SEQUENCE [LARGE SCALE GENOMIC DNA]</scope>
    <source>
        <strain evidence="7 8">SIID29052-01</strain>
    </source>
</reference>
<feature type="transmembrane region" description="Helical" evidence="6">
    <location>
        <begin position="33"/>
        <end position="60"/>
    </location>
</feature>
<gene>
    <name evidence="7" type="ORF">NNJEOMEG_01268</name>
</gene>
<dbReference type="Pfam" id="PF02653">
    <property type="entry name" value="BPD_transp_2"/>
    <property type="match status" value="1"/>
</dbReference>
<dbReference type="InterPro" id="IPR043428">
    <property type="entry name" value="LivM-like"/>
</dbReference>
<evidence type="ECO:0000256" key="3">
    <source>
        <dbReference type="ARBA" id="ARBA00022692"/>
    </source>
</evidence>
<protein>
    <recommendedName>
        <fullName evidence="9">Branched-chain amino acid ABC transporter permease</fullName>
    </recommendedName>
</protein>
<feature type="transmembrane region" description="Helical" evidence="6">
    <location>
        <begin position="111"/>
        <end position="131"/>
    </location>
</feature>
<feature type="transmembrane region" description="Helical" evidence="6">
    <location>
        <begin position="158"/>
        <end position="177"/>
    </location>
</feature>
<dbReference type="RefSeq" id="WP_173082452.1">
    <property type="nucleotide sequence ID" value="NZ_BLTE01000004.1"/>
</dbReference>
<dbReference type="Proteomes" id="UP000494245">
    <property type="component" value="Unassembled WGS sequence"/>
</dbReference>
<proteinExistence type="predicted"/>
<accession>A0A6V8LUE9</accession>
<keyword evidence="3 6" id="KW-0812">Transmembrane</keyword>
<comment type="caution">
    <text evidence="7">The sequence shown here is derived from an EMBL/GenBank/DDBJ whole genome shotgun (WGS) entry which is preliminary data.</text>
</comment>
<evidence type="ECO:0000256" key="6">
    <source>
        <dbReference type="SAM" id="Phobius"/>
    </source>
</evidence>
<evidence type="ECO:0000256" key="4">
    <source>
        <dbReference type="ARBA" id="ARBA00022989"/>
    </source>
</evidence>
<keyword evidence="8" id="KW-1185">Reference proteome</keyword>
<dbReference type="CDD" id="cd06581">
    <property type="entry name" value="TM_PBP1_LivM_like"/>
    <property type="match status" value="1"/>
</dbReference>
<dbReference type="EMBL" id="BLTE01000004">
    <property type="protein sequence ID" value="GFK93436.1"/>
    <property type="molecule type" value="Genomic_DNA"/>
</dbReference>
<name>A0A6V8LUE9_9BACT</name>
<feature type="transmembrane region" description="Helical" evidence="6">
    <location>
        <begin position="80"/>
        <end position="104"/>
    </location>
</feature>
<feature type="transmembrane region" description="Helical" evidence="6">
    <location>
        <begin position="244"/>
        <end position="268"/>
    </location>
</feature>
<reference evidence="7 8" key="2">
    <citation type="submission" date="2020-05" db="EMBL/GenBank/DDBJ databases">
        <title>Draft genome sequence of Desulfovibrio sp. strainFSS-1.</title>
        <authorList>
            <person name="Shimoshige H."/>
            <person name="Kobayashi H."/>
            <person name="Maekawa T."/>
        </authorList>
    </citation>
    <scope>NUCLEOTIDE SEQUENCE [LARGE SCALE GENOMIC DNA]</scope>
    <source>
        <strain evidence="7 8">SIID29052-01</strain>
    </source>
</reference>
<dbReference type="PANTHER" id="PTHR30482">
    <property type="entry name" value="HIGH-AFFINITY BRANCHED-CHAIN AMINO ACID TRANSPORT SYSTEM PERMEASE"/>
    <property type="match status" value="1"/>
</dbReference>
<dbReference type="AlphaFoldDB" id="A0A6V8LUE9"/>
<evidence type="ECO:0000313" key="7">
    <source>
        <dbReference type="EMBL" id="GFK93436.1"/>
    </source>
</evidence>
<feature type="transmembrane region" description="Helical" evidence="6">
    <location>
        <begin position="210"/>
        <end position="232"/>
    </location>
</feature>
<evidence type="ECO:0000256" key="5">
    <source>
        <dbReference type="ARBA" id="ARBA00023136"/>
    </source>
</evidence>
<dbReference type="GO" id="GO:0005886">
    <property type="term" value="C:plasma membrane"/>
    <property type="evidence" value="ECO:0007669"/>
    <property type="project" value="UniProtKB-SubCell"/>
</dbReference>
<dbReference type="InterPro" id="IPR001851">
    <property type="entry name" value="ABC_transp_permease"/>
</dbReference>
<feature type="transmembrane region" description="Helical" evidence="6">
    <location>
        <begin position="280"/>
        <end position="300"/>
    </location>
</feature>